<dbReference type="AlphaFoldDB" id="A0A9X1HXC7"/>
<dbReference type="Gene3D" id="3.40.50.150">
    <property type="entry name" value="Vaccinia Virus protein VP39"/>
    <property type="match status" value="1"/>
</dbReference>
<dbReference type="SUPFAM" id="SSF53335">
    <property type="entry name" value="S-adenosyl-L-methionine-dependent methyltransferases"/>
    <property type="match status" value="1"/>
</dbReference>
<keyword evidence="3" id="KW-0808">Transferase</keyword>
<feature type="compositionally biased region" description="Polar residues" evidence="1">
    <location>
        <begin position="28"/>
        <end position="44"/>
    </location>
</feature>
<dbReference type="InterPro" id="IPR013216">
    <property type="entry name" value="Methyltransf_11"/>
</dbReference>
<dbReference type="PROSITE" id="PS51257">
    <property type="entry name" value="PROKAR_LIPOPROTEIN"/>
    <property type="match status" value="1"/>
</dbReference>
<accession>A0A9X1HXC7</accession>
<protein>
    <submittedName>
        <fullName evidence="3">Methyltransferase domain-containing protein</fullName>
    </submittedName>
</protein>
<sequence>MRIIIPILLLFMLSCSKPQSDAPRETWDTTGTGSAGSQVFDNNNIKESQPQALPGDRQYWQNPDLVLDKLGNLENKTVADIGAGTGYFTFRLAERGANVIAVDIDPDYLTYISDRRDQLSSSRQQQIETRLSEPDSPPLEPNEADFVLLVNTYTFLPDRVEYLKKVYAGLTENGSICIVDYKNDEVPVISDETPVLNPTVVRNDLTKAGFQKIQLDSVSLEYQYIFTAKK</sequence>
<comment type="caution">
    <text evidence="3">The sequence shown here is derived from an EMBL/GenBank/DDBJ whole genome shotgun (WGS) entry which is preliminary data.</text>
</comment>
<dbReference type="InterPro" id="IPR029063">
    <property type="entry name" value="SAM-dependent_MTases_sf"/>
</dbReference>
<keyword evidence="3" id="KW-0489">Methyltransferase</keyword>
<dbReference type="GO" id="GO:0008757">
    <property type="term" value="F:S-adenosylmethionine-dependent methyltransferase activity"/>
    <property type="evidence" value="ECO:0007669"/>
    <property type="project" value="InterPro"/>
</dbReference>
<dbReference type="PANTHER" id="PTHR43861">
    <property type="entry name" value="TRANS-ACONITATE 2-METHYLTRANSFERASE-RELATED"/>
    <property type="match status" value="1"/>
</dbReference>
<dbReference type="CDD" id="cd02440">
    <property type="entry name" value="AdoMet_MTases"/>
    <property type="match status" value="1"/>
</dbReference>
<evidence type="ECO:0000256" key="1">
    <source>
        <dbReference type="SAM" id="MobiDB-lite"/>
    </source>
</evidence>
<feature type="region of interest" description="Disordered" evidence="1">
    <location>
        <begin position="18"/>
        <end position="44"/>
    </location>
</feature>
<dbReference type="RefSeq" id="WP_225699042.1">
    <property type="nucleotide sequence ID" value="NZ_JAIXNE010000005.1"/>
</dbReference>
<feature type="domain" description="Methyltransferase type 11" evidence="2">
    <location>
        <begin position="80"/>
        <end position="178"/>
    </location>
</feature>
<evidence type="ECO:0000259" key="2">
    <source>
        <dbReference type="Pfam" id="PF08241"/>
    </source>
</evidence>
<reference evidence="3" key="1">
    <citation type="submission" date="2021-09" db="EMBL/GenBank/DDBJ databases">
        <title>Fulvivirga sp. isolated from coastal sediment.</title>
        <authorList>
            <person name="Yu H."/>
        </authorList>
    </citation>
    <scope>NUCLEOTIDE SEQUENCE</scope>
    <source>
        <strain evidence="3">1062</strain>
    </source>
</reference>
<dbReference type="Pfam" id="PF08241">
    <property type="entry name" value="Methyltransf_11"/>
    <property type="match status" value="1"/>
</dbReference>
<evidence type="ECO:0000313" key="3">
    <source>
        <dbReference type="EMBL" id="MCA6078187.1"/>
    </source>
</evidence>
<keyword evidence="4" id="KW-1185">Reference proteome</keyword>
<gene>
    <name evidence="3" type="ORF">LDX50_25165</name>
</gene>
<name>A0A9X1HXC7_9BACT</name>
<evidence type="ECO:0000313" key="4">
    <source>
        <dbReference type="Proteomes" id="UP001139409"/>
    </source>
</evidence>
<dbReference type="Proteomes" id="UP001139409">
    <property type="component" value="Unassembled WGS sequence"/>
</dbReference>
<proteinExistence type="predicted"/>
<dbReference type="EMBL" id="JAIXNE010000005">
    <property type="protein sequence ID" value="MCA6078187.1"/>
    <property type="molecule type" value="Genomic_DNA"/>
</dbReference>
<organism evidence="3 4">
    <name type="scientific">Fulvivirga sedimenti</name>
    <dbReference type="NCBI Taxonomy" id="2879465"/>
    <lineage>
        <taxon>Bacteria</taxon>
        <taxon>Pseudomonadati</taxon>
        <taxon>Bacteroidota</taxon>
        <taxon>Cytophagia</taxon>
        <taxon>Cytophagales</taxon>
        <taxon>Fulvivirgaceae</taxon>
        <taxon>Fulvivirga</taxon>
    </lineage>
</organism>
<dbReference type="GO" id="GO:0032259">
    <property type="term" value="P:methylation"/>
    <property type="evidence" value="ECO:0007669"/>
    <property type="project" value="UniProtKB-KW"/>
</dbReference>